<dbReference type="OrthoDB" id="3266505at2759"/>
<evidence type="ECO:0000256" key="6">
    <source>
        <dbReference type="SAM" id="MobiDB-lite"/>
    </source>
</evidence>
<evidence type="ECO:0000256" key="1">
    <source>
        <dbReference type="ARBA" id="ARBA00004123"/>
    </source>
</evidence>
<gene>
    <name evidence="8" type="ORF">FOC4_g10014146</name>
</gene>
<evidence type="ECO:0000259" key="7">
    <source>
        <dbReference type="Pfam" id="PF20150"/>
    </source>
</evidence>
<evidence type="ECO:0000256" key="3">
    <source>
        <dbReference type="ARBA" id="ARBA00023125"/>
    </source>
</evidence>
<accession>N1R7S4</accession>
<dbReference type="PANTHER" id="PTHR46910">
    <property type="entry name" value="TRANSCRIPTION FACTOR PDR1"/>
    <property type="match status" value="1"/>
</dbReference>
<keyword evidence="9" id="KW-1185">Reference proteome</keyword>
<sequence length="838" mass="94223">MFTLFPHLPPELRDEIWYLALSEPRPPGICHWKKGCWIPKYLTPEEADWSDDDPNNIRLEFRYDKLATSVHIPIVDVNQEARRVALAWAGDNNIKNRYINGKYEFKRRMNKDRDTVYLPNNKIDAAEIEAIDRGFEPDLIDRNHTVATYITSLAVPARYMRTADETPYSWEWHENLEKIYVIVGKQPDGDDQWEIDTTRGTSLFWTRDTGKFIPQLGADEFCSRDLLKTIVEDKMELGAALMRCQGPAKNTFEIRVAKDTFSEESTRPAQGLTLEKRLSRVEALLHTSTKPLIKPPAPTAVYPTGSCSSADNSSASRNLLKSLAVPGQSATLLHTVSRPSIAPPETGSSSSQSEGALRPRWKKMNEIPVLRLSEDRVAWLKEAISDDCSWQRVFIPMFSKPEVLLVVEAYLDEVNPIISLFDRRALLTRCDNEFPLDSDTWDPAWWACLNAIVGIAIQMKTLSSAFEAVGRISWSFFKNAFAVFPRLIQNTPTLMSIKALLSMAMFLSGTTDSKTMMLLLSSATKQFRMLSGLDSFQEPVVVEDKQWTISVAYLLEETCFSNCGFRLATSNSISEIQLPQKIEQQRTAGVDHGTTFWPRVELAIIESKAQKLLQKASNWKLGGRVCHQPFDLSITLHLDNINRAYHLCKLHQPSASSQSLAPQLETQGPLDVSRATIRLFRHMEGICYTDLWRLLPFLLCCAITIYVHTIQHPHKESASSDLALITSLLHFIHTMKKEGCDLDQLLAVLVELERSASVDVTTYCAPAAAPMADNNDDSRMLLANPDYMPLVQGLMGNISTLREQSSNILSSLLGGLGKDPDGFVSVKPVSLNPSTYGF</sequence>
<keyword evidence="4" id="KW-0804">Transcription</keyword>
<keyword evidence="5" id="KW-0539">Nucleus</keyword>
<evidence type="ECO:0000256" key="4">
    <source>
        <dbReference type="ARBA" id="ARBA00023163"/>
    </source>
</evidence>
<dbReference type="PANTHER" id="PTHR46910:SF37">
    <property type="entry name" value="ZN(II)2CYS6 TRANSCRIPTION FACTOR (EUROFUNG)"/>
    <property type="match status" value="1"/>
</dbReference>
<reference evidence="9" key="1">
    <citation type="submission" date="2012-09" db="EMBL/GenBank/DDBJ databases">
        <title>Genome sequencing and comparative transcriptomics of race 1 and race 4 of banana pathogen: Fusarium oxysporum f. sp. cubense.</title>
        <authorList>
            <person name="Fang X."/>
            <person name="Huang J."/>
        </authorList>
    </citation>
    <scope>NUCLEOTIDE SEQUENCE [LARGE SCALE GENOMIC DNA]</scope>
    <source>
        <strain evidence="9">race 4</strain>
    </source>
</reference>
<dbReference type="GO" id="GO:0003677">
    <property type="term" value="F:DNA binding"/>
    <property type="evidence" value="ECO:0007669"/>
    <property type="project" value="UniProtKB-KW"/>
</dbReference>
<evidence type="ECO:0000313" key="9">
    <source>
        <dbReference type="Proteomes" id="UP000016929"/>
    </source>
</evidence>
<evidence type="ECO:0000313" key="8">
    <source>
        <dbReference type="EMBL" id="EMT61104.1"/>
    </source>
</evidence>
<dbReference type="InterPro" id="IPR045518">
    <property type="entry name" value="2EXR"/>
</dbReference>
<organism evidence="8 9">
    <name type="scientific">Fusarium oxysporum f. sp. cubense (strain race 4)</name>
    <name type="common">Panama disease fungus</name>
    <dbReference type="NCBI Taxonomy" id="2502994"/>
    <lineage>
        <taxon>Eukaryota</taxon>
        <taxon>Fungi</taxon>
        <taxon>Dikarya</taxon>
        <taxon>Ascomycota</taxon>
        <taxon>Pezizomycotina</taxon>
        <taxon>Sordariomycetes</taxon>
        <taxon>Hypocreomycetidae</taxon>
        <taxon>Hypocreales</taxon>
        <taxon>Nectriaceae</taxon>
        <taxon>Fusarium</taxon>
        <taxon>Fusarium oxysporum species complex</taxon>
    </lineage>
</organism>
<dbReference type="CDD" id="cd12148">
    <property type="entry name" value="fungal_TF_MHR"/>
    <property type="match status" value="1"/>
</dbReference>
<evidence type="ECO:0000256" key="5">
    <source>
        <dbReference type="ARBA" id="ARBA00023242"/>
    </source>
</evidence>
<evidence type="ECO:0000256" key="2">
    <source>
        <dbReference type="ARBA" id="ARBA00023015"/>
    </source>
</evidence>
<dbReference type="Proteomes" id="UP000016929">
    <property type="component" value="Unassembled WGS sequence"/>
</dbReference>
<proteinExistence type="predicted"/>
<dbReference type="HOGENOM" id="CLU_011099_3_0_1"/>
<dbReference type="STRING" id="1229665.N1R7S4"/>
<feature type="domain" description="2EXR" evidence="7">
    <location>
        <begin position="2"/>
        <end position="116"/>
    </location>
</feature>
<dbReference type="GO" id="GO:0005634">
    <property type="term" value="C:nucleus"/>
    <property type="evidence" value="ECO:0007669"/>
    <property type="project" value="UniProtKB-SubCell"/>
</dbReference>
<dbReference type="EMBL" id="KB726996">
    <property type="protein sequence ID" value="EMT61104.1"/>
    <property type="molecule type" value="Genomic_DNA"/>
</dbReference>
<reference evidence="9" key="2">
    <citation type="journal article" date="2014" name="PLoS ONE">
        <title>Genome and Transcriptome Analysis of the Fungal Pathogen Fusarium oxysporum f. sp. cubense Causing Banana Vascular Wilt Disease.</title>
        <authorList>
            <person name="Guo L."/>
            <person name="Han L."/>
            <person name="Yang L."/>
            <person name="Zeng H."/>
            <person name="Fan D."/>
            <person name="Zhu Y."/>
            <person name="Feng Y."/>
            <person name="Wang G."/>
            <person name="Peng C."/>
            <person name="Jiang X."/>
            <person name="Zhou D."/>
            <person name="Ni P."/>
            <person name="Liang C."/>
            <person name="Liu L."/>
            <person name="Wang J."/>
            <person name="Mao C."/>
            <person name="Fang X."/>
            <person name="Peng M."/>
            <person name="Huang J."/>
        </authorList>
    </citation>
    <scope>NUCLEOTIDE SEQUENCE [LARGE SCALE GENOMIC DNA]</scope>
    <source>
        <strain evidence="9">race 4</strain>
    </source>
</reference>
<dbReference type="AlphaFoldDB" id="N1R7S4"/>
<feature type="region of interest" description="Disordered" evidence="6">
    <location>
        <begin position="338"/>
        <end position="358"/>
    </location>
</feature>
<name>N1R7S4_FUSC4</name>
<dbReference type="GO" id="GO:0003700">
    <property type="term" value="F:DNA-binding transcription factor activity"/>
    <property type="evidence" value="ECO:0007669"/>
    <property type="project" value="InterPro"/>
</dbReference>
<keyword evidence="3" id="KW-0238">DNA-binding</keyword>
<comment type="subcellular location">
    <subcellularLocation>
        <location evidence="1">Nucleus</location>
    </subcellularLocation>
</comment>
<keyword evidence="2" id="KW-0805">Transcription regulation</keyword>
<dbReference type="InterPro" id="IPR050987">
    <property type="entry name" value="AtrR-like"/>
</dbReference>
<protein>
    <recommendedName>
        <fullName evidence="7">2EXR domain-containing protein</fullName>
    </recommendedName>
</protein>
<dbReference type="Pfam" id="PF20150">
    <property type="entry name" value="2EXR"/>
    <property type="match status" value="1"/>
</dbReference>